<feature type="region of interest" description="Disordered" evidence="4">
    <location>
        <begin position="430"/>
        <end position="455"/>
    </location>
</feature>
<dbReference type="Gene3D" id="1.20.58.1880">
    <property type="match status" value="1"/>
</dbReference>
<feature type="domain" description="SANT" evidence="5">
    <location>
        <begin position="239"/>
        <end position="276"/>
    </location>
</feature>
<accession>A0A328D1Z8</accession>
<evidence type="ECO:0000256" key="4">
    <source>
        <dbReference type="SAM" id="MobiDB-lite"/>
    </source>
</evidence>
<keyword evidence="3" id="KW-0539">Nucleus</keyword>
<dbReference type="InterPro" id="IPR045831">
    <property type="entry name" value="LIN9_C"/>
</dbReference>
<dbReference type="PANTHER" id="PTHR21689">
    <property type="entry name" value="LIN-9"/>
    <property type="match status" value="1"/>
</dbReference>
<evidence type="ECO:0000313" key="6">
    <source>
        <dbReference type="EMBL" id="RAL39454.1"/>
    </source>
</evidence>
<comment type="subcellular location">
    <subcellularLocation>
        <location evidence="1">Nucleus</location>
    </subcellularLocation>
</comment>
<feature type="region of interest" description="Disordered" evidence="4">
    <location>
        <begin position="470"/>
        <end position="517"/>
    </location>
</feature>
<reference evidence="6 7" key="1">
    <citation type="submission" date="2018-06" db="EMBL/GenBank/DDBJ databases">
        <title>The Genome of Cuscuta australis (Dodder) Provides Insight into the Evolution of Plant Parasitism.</title>
        <authorList>
            <person name="Liu H."/>
        </authorList>
    </citation>
    <scope>NUCLEOTIDE SEQUENCE [LARGE SCALE GENOMIC DNA]</scope>
    <source>
        <strain evidence="7">cv. Yunnan</strain>
        <tissue evidence="6">Vines</tissue>
    </source>
</reference>
<dbReference type="InterPro" id="IPR017884">
    <property type="entry name" value="SANT_dom"/>
</dbReference>
<dbReference type="Pfam" id="PF19438">
    <property type="entry name" value="LIN9_C"/>
    <property type="match status" value="1"/>
</dbReference>
<dbReference type="GO" id="GO:0005654">
    <property type="term" value="C:nucleoplasm"/>
    <property type="evidence" value="ECO:0007669"/>
    <property type="project" value="TreeGrafter"/>
</dbReference>
<evidence type="ECO:0000259" key="5">
    <source>
        <dbReference type="PROSITE" id="PS51293"/>
    </source>
</evidence>
<dbReference type="Pfam" id="PF06584">
    <property type="entry name" value="DIRP"/>
    <property type="match status" value="1"/>
</dbReference>
<feature type="compositionally biased region" description="Acidic residues" evidence="4">
    <location>
        <begin position="474"/>
        <end position="486"/>
    </location>
</feature>
<dbReference type="PROSITE" id="PS51293">
    <property type="entry name" value="SANT"/>
    <property type="match status" value="1"/>
</dbReference>
<proteinExistence type="inferred from homology"/>
<dbReference type="Proteomes" id="UP000249390">
    <property type="component" value="Unassembled WGS sequence"/>
</dbReference>
<feature type="region of interest" description="Disordered" evidence="4">
    <location>
        <begin position="720"/>
        <end position="785"/>
    </location>
</feature>
<dbReference type="InterPro" id="IPR033471">
    <property type="entry name" value="DIRP"/>
</dbReference>
<feature type="compositionally biased region" description="Basic residues" evidence="4">
    <location>
        <begin position="765"/>
        <end position="777"/>
    </location>
</feature>
<sequence length="1327" mass="148758">MEGILKRENERHYIRLTPVISRGQDPCTCETPNRPNLGLGLSIQAPSFFFNSISPPPDILELDPSCKDDSSIRRQRRQSSHKSGVTNSRPKSSREGFKSSMSRSILGKSMSSFTTHVLISSSVALSSKILRFQIGRIDRWWRMDAGRDCGWLFFPCSVRITYHRSSLPDRFIFSVPENSSAGSAIVVKCSAATYSTLILIMSPPRKSRSANKRYVNEVSPYKHGVGSKRHTQRKKKLSLLGPQWTKEELTRFYDAYRKHGKDWKKVAVAVRNRSVDMVEALYSMNMAYLSLPEGTASVVGLIAMMTDHYCNMAGSDSEQESNEGKGTSQKPQKRARSKVQTATSKETDLQFPAPASNYGCLSLLKKKRSGGTRPPVVGKRTPRFPVPHSHENVNDRNYFCSSRQGLKRKLDANDDDEVAHEIAIALAEASKRGGSPQVSETPCRADSALSTPARKAEKRQYNLEMVNSKPFSGEMDEDEGSMEADTGELHRNKTSVRETGRTMQKRRRLSGKKLENDVTGDNHFDEIKEACSGTEEGYRLGVVREKSDMDVSDGRVSWDSSLGVRKRSKKVLFQRDESTAFDALQTLAALSLMMPTSENENELVIPTKDENDHIDDESKVLGALPPHHQKEKHGSSGVEANWNQPISALKNASSAMSKHGNASIDTSTIPETKQTRKTQKISISKALKDEVHLSNDLSEPQEFETKDTLKKLFSKVKKTSQSSLPKLIKNQDHSSSPDLKVERSDSAQSTAEVPVSNQSTLPTKVRSRRKMGLKKPKKEKDPTFPDSVLDNHCSLPFHPANDNVLSVKNKLSNCLSNHCARRWCTYEWFYSAIDYPWFAKREFVEYLYHVGLGHVPRLTRVEWDVIRSSLGKPRRFSEQFLKEEKEKLNRYREFVRTHYTELREGTRVGLPTDLARPLSVGQRVIAIHPKTREVHDGSVLTVDHSRCRVQFDWPELGVENVKDIDCMPINPYDNMPALLSRERHALEKLFENFNDFKANDRANDNVKLATGDNMENGECFSPSFYAHNSLFMQKEVVAEIPDGHVKVEQSDTVEDPSYSQPGTVSQNQSKEADVQALAKLTRALNKKDAVICELRRMNDDVLENQQSGDCTLKDSDHFRKQYAAIIVQLNEVNEQVSSALCCLRQRNTYQGNASLSWPRPFANFGDSGGISDSYTNQVQELGSHISEIIESSKVKARTMVDAAMQAISTLNGVEYGAGGVEDAIDYLNSRIPTDGLCLPTEPGSKLKNTLHGNEKEFPLELIAQCVATLLMIQKCTERQFPPADVAKILDSAVTSLHPSASHNLPLYAEIEKCMGIVRNQILALIPT</sequence>
<dbReference type="SUPFAM" id="SSF46689">
    <property type="entry name" value="Homeodomain-like"/>
    <property type="match status" value="1"/>
</dbReference>
<feature type="compositionally biased region" description="Basic and acidic residues" evidence="4">
    <location>
        <begin position="487"/>
        <end position="500"/>
    </location>
</feature>
<dbReference type="CDD" id="cd00167">
    <property type="entry name" value="SANT"/>
    <property type="match status" value="1"/>
</dbReference>
<dbReference type="SMART" id="SM01135">
    <property type="entry name" value="DIRP"/>
    <property type="match status" value="1"/>
</dbReference>
<comment type="similarity">
    <text evidence="2">Belongs to the lin-9 family.</text>
</comment>
<dbReference type="GO" id="GO:0006351">
    <property type="term" value="P:DNA-templated transcription"/>
    <property type="evidence" value="ECO:0007669"/>
    <property type="project" value="InterPro"/>
</dbReference>
<feature type="compositionally biased region" description="Polar residues" evidence="4">
    <location>
        <begin position="81"/>
        <end position="90"/>
    </location>
</feature>
<dbReference type="GO" id="GO:0010597">
    <property type="term" value="P:green leaf volatile biosynthetic process"/>
    <property type="evidence" value="ECO:0007669"/>
    <property type="project" value="UniProtKB-ARBA"/>
</dbReference>
<dbReference type="SMART" id="SM00717">
    <property type="entry name" value="SANT"/>
    <property type="match status" value="1"/>
</dbReference>
<name>A0A328D1Z8_9ASTE</name>
<gene>
    <name evidence="6" type="ORF">DM860_002987</name>
</gene>
<evidence type="ECO:0000313" key="7">
    <source>
        <dbReference type="Proteomes" id="UP000249390"/>
    </source>
</evidence>
<dbReference type="InterPro" id="IPR001005">
    <property type="entry name" value="SANT/Myb"/>
</dbReference>
<keyword evidence="7" id="KW-1185">Reference proteome</keyword>
<evidence type="ECO:0000256" key="1">
    <source>
        <dbReference type="ARBA" id="ARBA00004123"/>
    </source>
</evidence>
<evidence type="ECO:0000256" key="3">
    <source>
        <dbReference type="ARBA" id="ARBA00023242"/>
    </source>
</evidence>
<protein>
    <recommendedName>
        <fullName evidence="5">SANT domain-containing protein</fullName>
    </recommendedName>
</protein>
<feature type="region of interest" description="Disordered" evidence="4">
    <location>
        <begin position="366"/>
        <end position="390"/>
    </location>
</feature>
<dbReference type="GO" id="GO:0051726">
    <property type="term" value="P:regulation of cell cycle"/>
    <property type="evidence" value="ECO:0007669"/>
    <property type="project" value="TreeGrafter"/>
</dbReference>
<dbReference type="InterPro" id="IPR010561">
    <property type="entry name" value="LIN-9/ALY1"/>
</dbReference>
<evidence type="ECO:0000256" key="2">
    <source>
        <dbReference type="ARBA" id="ARBA00006732"/>
    </source>
</evidence>
<feature type="compositionally biased region" description="Polar residues" evidence="4">
    <location>
        <begin position="663"/>
        <end position="672"/>
    </location>
</feature>
<feature type="region of interest" description="Disordered" evidence="4">
    <location>
        <begin position="313"/>
        <end position="350"/>
    </location>
</feature>
<organism evidence="6 7">
    <name type="scientific">Cuscuta australis</name>
    <dbReference type="NCBI Taxonomy" id="267555"/>
    <lineage>
        <taxon>Eukaryota</taxon>
        <taxon>Viridiplantae</taxon>
        <taxon>Streptophyta</taxon>
        <taxon>Embryophyta</taxon>
        <taxon>Tracheophyta</taxon>
        <taxon>Spermatophyta</taxon>
        <taxon>Magnoliopsida</taxon>
        <taxon>eudicotyledons</taxon>
        <taxon>Gunneridae</taxon>
        <taxon>Pentapetalae</taxon>
        <taxon>asterids</taxon>
        <taxon>lamiids</taxon>
        <taxon>Solanales</taxon>
        <taxon>Convolvulaceae</taxon>
        <taxon>Cuscuteae</taxon>
        <taxon>Cuscuta</taxon>
        <taxon>Cuscuta subgen. Grammica</taxon>
        <taxon>Cuscuta sect. Cleistogrammica</taxon>
    </lineage>
</organism>
<dbReference type="GO" id="GO:0006357">
    <property type="term" value="P:regulation of transcription by RNA polymerase II"/>
    <property type="evidence" value="ECO:0007669"/>
    <property type="project" value="TreeGrafter"/>
</dbReference>
<dbReference type="GO" id="GO:0000976">
    <property type="term" value="F:transcription cis-regulatory region binding"/>
    <property type="evidence" value="ECO:0007669"/>
    <property type="project" value="UniProtKB-ARBA"/>
</dbReference>
<dbReference type="GO" id="GO:0017053">
    <property type="term" value="C:transcription repressor complex"/>
    <property type="evidence" value="ECO:0007669"/>
    <property type="project" value="InterPro"/>
</dbReference>
<feature type="region of interest" description="Disordered" evidence="4">
    <location>
        <begin position="651"/>
        <end position="681"/>
    </location>
</feature>
<feature type="compositionally biased region" description="Polar residues" evidence="4">
    <location>
        <begin position="746"/>
        <end position="762"/>
    </location>
</feature>
<feature type="region of interest" description="Disordered" evidence="4">
    <location>
        <begin position="1050"/>
        <end position="1070"/>
    </location>
</feature>
<dbReference type="PANTHER" id="PTHR21689:SF2">
    <property type="entry name" value="PROTEIN LIN-9 HOMOLOG"/>
    <property type="match status" value="1"/>
</dbReference>
<dbReference type="Pfam" id="PF00249">
    <property type="entry name" value="Myb_DNA-binding"/>
    <property type="match status" value="1"/>
</dbReference>
<feature type="region of interest" description="Disordered" evidence="4">
    <location>
        <begin position="64"/>
        <end position="100"/>
    </location>
</feature>
<dbReference type="EMBL" id="NQVE01000200">
    <property type="protein sequence ID" value="RAL39454.1"/>
    <property type="molecule type" value="Genomic_DNA"/>
</dbReference>
<comment type="caution">
    <text evidence="6">The sequence shown here is derived from an EMBL/GenBank/DDBJ whole genome shotgun (WGS) entry which is preliminary data.</text>
</comment>
<feature type="compositionally biased region" description="Polar residues" evidence="4">
    <location>
        <begin position="1057"/>
        <end position="1069"/>
    </location>
</feature>
<dbReference type="InterPro" id="IPR009057">
    <property type="entry name" value="Homeodomain-like_sf"/>
</dbReference>